<reference evidence="15 16" key="1">
    <citation type="submission" date="2016-07" db="EMBL/GenBank/DDBJ databases">
        <title>Pervasive Adenine N6-methylation of Active Genes in Fungi.</title>
        <authorList>
            <consortium name="DOE Joint Genome Institute"/>
            <person name="Mondo S.J."/>
            <person name="Dannebaum R.O."/>
            <person name="Kuo R.C."/>
            <person name="Labutti K."/>
            <person name="Haridas S."/>
            <person name="Kuo A."/>
            <person name="Salamov A."/>
            <person name="Ahrendt S.R."/>
            <person name="Lipzen A."/>
            <person name="Sullivan W."/>
            <person name="Andreopoulos W.B."/>
            <person name="Clum A."/>
            <person name="Lindquist E."/>
            <person name="Daum C."/>
            <person name="Ramamoorthy G.K."/>
            <person name="Gryganskyi A."/>
            <person name="Culley D."/>
            <person name="Magnuson J.K."/>
            <person name="James T.Y."/>
            <person name="O'Malley M.A."/>
            <person name="Stajich J.E."/>
            <person name="Spatafora J.W."/>
            <person name="Visel A."/>
            <person name="Grigoriev I.V."/>
        </authorList>
    </citation>
    <scope>NUCLEOTIDE SEQUENCE [LARGE SCALE GENOMIC DNA]</scope>
    <source>
        <strain evidence="15 16">JEL800</strain>
    </source>
</reference>
<dbReference type="Pfam" id="PF14772">
    <property type="entry name" value="NYD-SP28"/>
    <property type="match status" value="1"/>
</dbReference>
<organism evidence="15 16">
    <name type="scientific">Rhizoclosmatium globosum</name>
    <dbReference type="NCBI Taxonomy" id="329046"/>
    <lineage>
        <taxon>Eukaryota</taxon>
        <taxon>Fungi</taxon>
        <taxon>Fungi incertae sedis</taxon>
        <taxon>Chytridiomycota</taxon>
        <taxon>Chytridiomycota incertae sedis</taxon>
        <taxon>Chytridiomycetes</taxon>
        <taxon>Chytridiales</taxon>
        <taxon>Chytriomycetaceae</taxon>
        <taxon>Rhizoclosmatium</taxon>
    </lineage>
</organism>
<comment type="subcellular location">
    <subcellularLocation>
        <location evidence="1">Cytoplasm</location>
        <location evidence="1">Cytoskeleton</location>
        <location evidence="1">Flagellum axoneme</location>
    </subcellularLocation>
    <subcellularLocation>
        <location evidence="8">Cytoplasm</location>
        <location evidence="8">Cytoskeleton</location>
        <location evidence="8">Flagellum basal body</location>
    </subcellularLocation>
</comment>
<dbReference type="GO" id="GO:0003352">
    <property type="term" value="P:regulation of cilium movement"/>
    <property type="evidence" value="ECO:0007669"/>
    <property type="project" value="TreeGrafter"/>
</dbReference>
<name>A0A1Y2BQP3_9FUNG</name>
<feature type="domain" description="Dynein regulatory complex protein 1/2 N-terminal" evidence="14">
    <location>
        <begin position="19"/>
        <end position="112"/>
    </location>
</feature>
<dbReference type="GO" id="GO:0005858">
    <property type="term" value="C:axonemal dynein complex"/>
    <property type="evidence" value="ECO:0007669"/>
    <property type="project" value="InterPro"/>
</dbReference>
<evidence type="ECO:0000259" key="14">
    <source>
        <dbReference type="Pfam" id="PF14772"/>
    </source>
</evidence>
<evidence type="ECO:0000256" key="7">
    <source>
        <dbReference type="ARBA" id="ARBA00023273"/>
    </source>
</evidence>
<comment type="function">
    <text evidence="11">Component of the nexin-dynein regulatory complex (N-DRC), a key regulator of ciliary/flagellar motility which maintains the alignment and integrity of the distal axoneme and regulates microtubule sliding in motile axonemes. Plays a critical role in the assembly of N-DRC and also stabilizes the assembly of multiple inner dynein arms and radial spokes. Coassembles with DRC1 to form a central scaffold needed for assembly of the N-DRC and its attachment to the outer doublet microtubules.</text>
</comment>
<evidence type="ECO:0000256" key="5">
    <source>
        <dbReference type="ARBA" id="ARBA00023069"/>
    </source>
</evidence>
<dbReference type="AlphaFoldDB" id="A0A1Y2BQP3"/>
<feature type="compositionally biased region" description="Basic and acidic residues" evidence="13">
    <location>
        <begin position="179"/>
        <end position="197"/>
    </location>
</feature>
<gene>
    <name evidence="15" type="ORF">BCR33DRAFT_854921</name>
</gene>
<feature type="region of interest" description="Disordered" evidence="13">
    <location>
        <begin position="177"/>
        <end position="197"/>
    </location>
</feature>
<accession>A0A1Y2BQP3</accession>
<comment type="similarity">
    <text evidence="9">Belongs to the DRC2 family.</text>
</comment>
<dbReference type="STRING" id="329046.A0A1Y2BQP3"/>
<evidence type="ECO:0000256" key="9">
    <source>
        <dbReference type="ARBA" id="ARBA00038424"/>
    </source>
</evidence>
<evidence type="ECO:0000256" key="12">
    <source>
        <dbReference type="SAM" id="Coils"/>
    </source>
</evidence>
<keyword evidence="2" id="KW-0963">Cytoplasm</keyword>
<feature type="coiled-coil region" evidence="12">
    <location>
        <begin position="18"/>
        <end position="104"/>
    </location>
</feature>
<sequence>MAKKGKKEKGVKTEAQLLKEEEARRKLMEETKAKAKEKQLVEEKNSKLNNLKIQARWRDIMKLVKVKELKSQVEALHQIHERHMDRKTAATVTLERDLQEAEEQFSTALQAHCINTDTLIDLQLGRLATLQNQFGSELGLLEAEFHTERAKLQAQNTLERAEMLGIITRMEQEFQETEADAKHEYSSQKDDIKNKNLEEKHALRIQLEGTERKRQFEDLKQKDQKNAKEIEQQMKKLMKLQETIAHFKARLSNNSKEYEERNKTLREEKEAIQAHFQALKRRMNTFRKNEHKRLTDLTLLSSKVIKDLKVKVEKAEQIIKLAEMNRKLETEKEKVIPFYASTLSDAEFNAPLNDPELQDILPKEFPAMEQFNKRVTRGNANLRSILRQYLDGISLNEDVLNQLNPLVVVNGRTNAPMKTAKSPLNITYVEVSHQHVSD</sequence>
<keyword evidence="16" id="KW-1185">Reference proteome</keyword>
<dbReference type="Proteomes" id="UP000193642">
    <property type="component" value="Unassembled WGS sequence"/>
</dbReference>
<dbReference type="PANTHER" id="PTHR21625">
    <property type="entry name" value="NYD-SP28 PROTEIN"/>
    <property type="match status" value="1"/>
</dbReference>
<evidence type="ECO:0000313" key="15">
    <source>
        <dbReference type="EMBL" id="ORY37053.1"/>
    </source>
</evidence>
<evidence type="ECO:0000256" key="1">
    <source>
        <dbReference type="ARBA" id="ARBA00004611"/>
    </source>
</evidence>
<dbReference type="InterPro" id="IPR039505">
    <property type="entry name" value="DRC1/2_N"/>
</dbReference>
<keyword evidence="5" id="KW-0969">Cilium</keyword>
<comment type="caution">
    <text evidence="15">The sequence shown here is derived from an EMBL/GenBank/DDBJ whole genome shotgun (WGS) entry which is preliminary data.</text>
</comment>
<evidence type="ECO:0000256" key="10">
    <source>
        <dbReference type="ARBA" id="ARBA00040899"/>
    </source>
</evidence>
<evidence type="ECO:0000313" key="16">
    <source>
        <dbReference type="Proteomes" id="UP000193642"/>
    </source>
</evidence>
<evidence type="ECO:0000256" key="6">
    <source>
        <dbReference type="ARBA" id="ARBA00023212"/>
    </source>
</evidence>
<proteinExistence type="inferred from homology"/>
<dbReference type="InterPro" id="IPR039750">
    <property type="entry name" value="DRC1/DRC2"/>
</dbReference>
<dbReference type="EMBL" id="MCGO01000052">
    <property type="protein sequence ID" value="ORY37053.1"/>
    <property type="molecule type" value="Genomic_DNA"/>
</dbReference>
<dbReference type="GO" id="GO:0070286">
    <property type="term" value="P:axonemal dynein complex assembly"/>
    <property type="evidence" value="ECO:0007669"/>
    <property type="project" value="InterPro"/>
</dbReference>
<dbReference type="GO" id="GO:0060285">
    <property type="term" value="P:cilium-dependent cell motility"/>
    <property type="evidence" value="ECO:0007669"/>
    <property type="project" value="TreeGrafter"/>
</dbReference>
<feature type="coiled-coil region" evidence="12">
    <location>
        <begin position="213"/>
        <end position="334"/>
    </location>
</feature>
<evidence type="ECO:0000256" key="2">
    <source>
        <dbReference type="ARBA" id="ARBA00022490"/>
    </source>
</evidence>
<evidence type="ECO:0000256" key="4">
    <source>
        <dbReference type="ARBA" id="ARBA00023054"/>
    </source>
</evidence>
<dbReference type="OrthoDB" id="7760980at2759"/>
<protein>
    <recommendedName>
        <fullName evidence="10">Dynein regulatory complex subunit 2</fullName>
    </recommendedName>
</protein>
<evidence type="ECO:0000256" key="11">
    <source>
        <dbReference type="ARBA" id="ARBA00045865"/>
    </source>
</evidence>
<dbReference type="PANTHER" id="PTHR21625:SF0">
    <property type="entry name" value="DYNEIN REGULATORY COMPLEX SUBUNIT 2"/>
    <property type="match status" value="1"/>
</dbReference>
<keyword evidence="7" id="KW-0966">Cell projection</keyword>
<evidence type="ECO:0000256" key="3">
    <source>
        <dbReference type="ARBA" id="ARBA00022846"/>
    </source>
</evidence>
<evidence type="ECO:0000256" key="13">
    <source>
        <dbReference type="SAM" id="MobiDB-lite"/>
    </source>
</evidence>
<keyword evidence="4 12" id="KW-0175">Coiled coil</keyword>
<keyword evidence="6" id="KW-0206">Cytoskeleton</keyword>
<keyword evidence="3" id="KW-0282">Flagellum</keyword>
<evidence type="ECO:0000256" key="8">
    <source>
        <dbReference type="ARBA" id="ARBA00037841"/>
    </source>
</evidence>